<evidence type="ECO:0000256" key="5">
    <source>
        <dbReference type="ARBA" id="ARBA00022592"/>
    </source>
</evidence>
<evidence type="ECO:0000256" key="1">
    <source>
        <dbReference type="ARBA" id="ARBA00004651"/>
    </source>
</evidence>
<dbReference type="AlphaFoldDB" id="A0A2I4HWC0"/>
<dbReference type="GO" id="GO:0005315">
    <property type="term" value="F:phosphate transmembrane transporter activity"/>
    <property type="evidence" value="ECO:0000318"/>
    <property type="project" value="GO_Central"/>
</dbReference>
<dbReference type="RefSeq" id="XP_018860433.2">
    <property type="nucleotide sequence ID" value="XM_019004888.2"/>
</dbReference>
<keyword evidence="6 11" id="KW-0812">Transmembrane</keyword>
<evidence type="ECO:0000313" key="13">
    <source>
        <dbReference type="RefSeq" id="XP_018860433.2"/>
    </source>
</evidence>
<feature type="transmembrane region" description="Helical" evidence="11">
    <location>
        <begin position="717"/>
        <end position="737"/>
    </location>
</feature>
<evidence type="ECO:0000256" key="2">
    <source>
        <dbReference type="ARBA" id="ARBA00009665"/>
    </source>
</evidence>
<proteinExistence type="inferred from homology"/>
<evidence type="ECO:0000256" key="11">
    <source>
        <dbReference type="SAM" id="Phobius"/>
    </source>
</evidence>
<keyword evidence="4" id="KW-1003">Cell membrane</keyword>
<dbReference type="GO" id="GO:0000822">
    <property type="term" value="F:inositol hexakisphosphate binding"/>
    <property type="evidence" value="ECO:0000318"/>
    <property type="project" value="GO_Central"/>
</dbReference>
<keyword evidence="7 11" id="KW-1133">Transmembrane helix</keyword>
<dbReference type="FunCoup" id="A0A2I4HWC0">
    <property type="interactions" value="2944"/>
</dbReference>
<dbReference type="KEGG" id="jre:109022085"/>
<evidence type="ECO:0000256" key="4">
    <source>
        <dbReference type="ARBA" id="ARBA00022475"/>
    </source>
</evidence>
<dbReference type="PROSITE" id="PS51382">
    <property type="entry name" value="SPX"/>
    <property type="match status" value="1"/>
</dbReference>
<dbReference type="Pfam" id="PF03124">
    <property type="entry name" value="EXS"/>
    <property type="match status" value="1"/>
</dbReference>
<feature type="transmembrane region" description="Helical" evidence="11">
    <location>
        <begin position="398"/>
        <end position="418"/>
    </location>
</feature>
<feature type="region of interest" description="Disordered" evidence="10">
    <location>
        <begin position="184"/>
        <end position="203"/>
    </location>
</feature>
<dbReference type="GO" id="GO:0006817">
    <property type="term" value="P:phosphate ion transport"/>
    <property type="evidence" value="ECO:0000318"/>
    <property type="project" value="GO_Central"/>
</dbReference>
<feature type="transmembrane region" description="Helical" evidence="11">
    <location>
        <begin position="523"/>
        <end position="543"/>
    </location>
</feature>
<dbReference type="Gramene" id="Jr16_12190_p1">
    <property type="protein sequence ID" value="cds.Jr16_12190_p1"/>
    <property type="gene ID" value="Jr16_12190"/>
</dbReference>
<keyword evidence="8 11" id="KW-0472">Membrane</keyword>
<feature type="transmembrane region" description="Helical" evidence="11">
    <location>
        <begin position="610"/>
        <end position="626"/>
    </location>
</feature>
<evidence type="ECO:0000256" key="9">
    <source>
        <dbReference type="ARBA" id="ARBA00043939"/>
    </source>
</evidence>
<dbReference type="Pfam" id="PF03105">
    <property type="entry name" value="SPX"/>
    <property type="match status" value="1"/>
</dbReference>
<evidence type="ECO:0000256" key="6">
    <source>
        <dbReference type="ARBA" id="ARBA00022692"/>
    </source>
</evidence>
<feature type="transmembrane region" description="Helical" evidence="11">
    <location>
        <begin position="646"/>
        <end position="662"/>
    </location>
</feature>
<feature type="transmembrane region" description="Helical" evidence="11">
    <location>
        <begin position="669"/>
        <end position="688"/>
    </location>
</feature>
<dbReference type="PANTHER" id="PTHR10783">
    <property type="entry name" value="XENOTROPIC AND POLYTROPIC RETROVIRUS RECEPTOR 1-RELATED"/>
    <property type="match status" value="1"/>
</dbReference>
<organism evidence="12 13">
    <name type="scientific">Juglans regia</name>
    <name type="common">English walnut</name>
    <dbReference type="NCBI Taxonomy" id="51240"/>
    <lineage>
        <taxon>Eukaryota</taxon>
        <taxon>Viridiplantae</taxon>
        <taxon>Streptophyta</taxon>
        <taxon>Embryophyta</taxon>
        <taxon>Tracheophyta</taxon>
        <taxon>Spermatophyta</taxon>
        <taxon>Magnoliopsida</taxon>
        <taxon>eudicotyledons</taxon>
        <taxon>Gunneridae</taxon>
        <taxon>Pentapetalae</taxon>
        <taxon>rosids</taxon>
        <taxon>fabids</taxon>
        <taxon>Fagales</taxon>
        <taxon>Juglandaceae</taxon>
        <taxon>Juglans</taxon>
    </lineage>
</organism>
<accession>A0A2I4HWC0</accession>
<evidence type="ECO:0000256" key="7">
    <source>
        <dbReference type="ARBA" id="ARBA00022989"/>
    </source>
</evidence>
<feature type="compositionally biased region" description="Basic and acidic residues" evidence="10">
    <location>
        <begin position="192"/>
        <end position="202"/>
    </location>
</feature>
<sequence>MKFGKEFKKQKVPEWTEVYMDYNGLKRILREVMRYKQSLLHPALMHNRASQQKQITFMDSTAFSTAQHLQSSNLNQSKTDVENQVIDVDTLQRDGSKKIYKTMFLGRSEDGGDVETMFFAKLDEQLNKVNTFYKDKVKALIHEATLLNKQMDALIALRIKVRNPHLNRSNLKIRRSLSNAALRMPPTNITSKGDKSSGKEHMGLTPEVDTIYDHKKDESTAEKELNSARTTGCSTDHGEQVRNHDYQQDPLKILDHVKINNTLDSPISTIRGVFKDSKEQDLSFNKEELRRVEEQLRHAFIEFYNKLRLLKHYSFMNLSAFSKIMKKYEKITSRRATRSYMKIVDNSYLGNSDEVSWISVTSLLERVEGIFIKNFSNSNRRKGMESLRPKAKREKHSVTFLSGFFSGCSIALLVAIALRIDAGNLMNKEEGTQYMENIFPLYTLFAYAVLHMLMYAANIYFWRRYHVNYPFIFGFKRGTELGYREVFLLSTGLAVLASAGFLANLHLDMDSSTHGYKTVSKMVPLSLVTFVLVITFCPFNIIYRSSRFFFIKRVFRCICAPLYPVTLPDFLLADQLTSQVQAFRSFELYICYYGLGEYSRRQNRCHRHEVYNTFYFIVAVIPYWLRFLQCIRRFYEDKDAMHGYNGLKYFLTIVAVIIRTAFELKKRIAWMVFALVSSAIAVTMNTYWDIVVDWGLLQRKSRNRLLRDKLLISRKCVYFAAMFLNIVLRLAWMQLVLGFRLHSLRKMTITTTMSCLEIIRRGIWSFFRLENEHLNNVGKYRAFKSVPLPFSYNENEDDDDETEDDEDDKDD</sequence>
<dbReference type="GeneID" id="109022085"/>
<dbReference type="PROSITE" id="PS51380">
    <property type="entry name" value="EXS"/>
    <property type="match status" value="1"/>
</dbReference>
<keyword evidence="12" id="KW-1185">Reference proteome</keyword>
<dbReference type="InterPro" id="IPR034092">
    <property type="entry name" value="PHO1_SPX"/>
</dbReference>
<evidence type="ECO:0000313" key="12">
    <source>
        <dbReference type="Proteomes" id="UP000235220"/>
    </source>
</evidence>
<dbReference type="InterPro" id="IPR004331">
    <property type="entry name" value="SPX_dom"/>
</dbReference>
<evidence type="ECO:0000256" key="8">
    <source>
        <dbReference type="ARBA" id="ARBA00023136"/>
    </source>
</evidence>
<dbReference type="OrthoDB" id="9970435at2759"/>
<dbReference type="InterPro" id="IPR004342">
    <property type="entry name" value="EXS_C"/>
</dbReference>
<feature type="compositionally biased region" description="Acidic residues" evidence="10">
    <location>
        <begin position="794"/>
        <end position="811"/>
    </location>
</feature>
<name>A0A2I4HWC0_JUGRE</name>
<evidence type="ECO:0000256" key="3">
    <source>
        <dbReference type="ARBA" id="ARBA00022448"/>
    </source>
</evidence>
<gene>
    <name evidence="13" type="primary">LOC109022085</name>
</gene>
<feature type="transmembrane region" description="Helical" evidence="11">
    <location>
        <begin position="482"/>
        <end position="503"/>
    </location>
</feature>
<keyword evidence="3" id="KW-0813">Transport</keyword>
<dbReference type="GO" id="GO:0005802">
    <property type="term" value="C:trans-Golgi network"/>
    <property type="evidence" value="ECO:0000318"/>
    <property type="project" value="GO_Central"/>
</dbReference>
<dbReference type="GO" id="GO:0005886">
    <property type="term" value="C:plasma membrane"/>
    <property type="evidence" value="ECO:0007669"/>
    <property type="project" value="UniProtKB-SubCell"/>
</dbReference>
<dbReference type="GO" id="GO:0016036">
    <property type="term" value="P:cellular response to phosphate starvation"/>
    <property type="evidence" value="ECO:0000318"/>
    <property type="project" value="GO_Central"/>
</dbReference>
<feature type="transmembrane region" description="Helical" evidence="11">
    <location>
        <begin position="438"/>
        <end position="461"/>
    </location>
</feature>
<feature type="region of interest" description="Disordered" evidence="10">
    <location>
        <begin position="218"/>
        <end position="241"/>
    </location>
</feature>
<dbReference type="Proteomes" id="UP000235220">
    <property type="component" value="Chromosome 16"/>
</dbReference>
<evidence type="ECO:0000256" key="10">
    <source>
        <dbReference type="SAM" id="MobiDB-lite"/>
    </source>
</evidence>
<comment type="similarity">
    <text evidence="2">Belongs to the SYG1 (TC 2.A.94) family.</text>
</comment>
<reference evidence="13" key="1">
    <citation type="submission" date="2025-08" db="UniProtKB">
        <authorList>
            <consortium name="RefSeq"/>
        </authorList>
    </citation>
    <scope>IDENTIFICATION</scope>
    <source>
        <tissue evidence="13">Leaves</tissue>
    </source>
</reference>
<comment type="subcellular location">
    <subcellularLocation>
        <location evidence="1">Cell membrane</location>
        <topology evidence="1">Multi-pass membrane protein</topology>
    </subcellularLocation>
</comment>
<dbReference type="PANTHER" id="PTHR10783:SF104">
    <property type="entry name" value="PHOSPHATE TRANSPORTER PHO1 HOMOLOG 10"/>
    <property type="match status" value="1"/>
</dbReference>
<comment type="function">
    <text evidence="9">May transport inorganic phosphate (Pi).</text>
</comment>
<keyword evidence="5" id="KW-0592">Phosphate transport</keyword>
<dbReference type="CDD" id="cd14476">
    <property type="entry name" value="SPX_PHO1_like"/>
    <property type="match status" value="1"/>
</dbReference>
<feature type="region of interest" description="Disordered" evidence="10">
    <location>
        <begin position="791"/>
        <end position="811"/>
    </location>
</feature>
<protein>
    <submittedName>
        <fullName evidence="13">Phosphate transporter PHO1 homolog 10-like isoform X1</fullName>
    </submittedName>
</protein>